<sequence>MQVVNFHKRVIHEPKEKVSELLKTLASSEDLVWPYENWPAIRFNDGLKVGSKGGHGRIRYTITEFELGDYIKFEFSKPEGFNGTHKLKIKGIDDTSSEIFHEIKMQTSFKALLLWVFMVKWLHNALIEEAFDKVENHFTETKKESRYNFWVRFLREAYKRTSFQTKYS</sequence>
<dbReference type="RefSeq" id="WP_218547420.1">
    <property type="nucleotide sequence ID" value="NZ_JAGSPD010000014.1"/>
</dbReference>
<comment type="caution">
    <text evidence="1">The sequence shown here is derived from an EMBL/GenBank/DDBJ whole genome shotgun (WGS) entry which is preliminary data.</text>
</comment>
<reference evidence="1" key="1">
    <citation type="submission" date="2021-04" db="EMBL/GenBank/DDBJ databases">
        <authorList>
            <person name="Pira H."/>
            <person name="Risdian C."/>
            <person name="Wink J."/>
        </authorList>
    </citation>
    <scope>NUCLEOTIDE SEQUENCE</scope>
    <source>
        <strain evidence="1">WHY3</strain>
    </source>
</reference>
<evidence type="ECO:0000313" key="2">
    <source>
        <dbReference type="Proteomes" id="UP001138894"/>
    </source>
</evidence>
<dbReference type="EMBL" id="JAGSPD010000014">
    <property type="protein sequence ID" value="MBV7270338.1"/>
    <property type="molecule type" value="Genomic_DNA"/>
</dbReference>
<organism evidence="1 2">
    <name type="scientific">Winogradskyella luteola</name>
    <dbReference type="NCBI Taxonomy" id="2828330"/>
    <lineage>
        <taxon>Bacteria</taxon>
        <taxon>Pseudomonadati</taxon>
        <taxon>Bacteroidota</taxon>
        <taxon>Flavobacteriia</taxon>
        <taxon>Flavobacteriales</taxon>
        <taxon>Flavobacteriaceae</taxon>
        <taxon>Winogradskyella</taxon>
    </lineage>
</organism>
<evidence type="ECO:0008006" key="3">
    <source>
        <dbReference type="Google" id="ProtNLM"/>
    </source>
</evidence>
<protein>
    <recommendedName>
        <fullName evidence="3">SRPBCC family protein</fullName>
    </recommendedName>
</protein>
<dbReference type="Proteomes" id="UP001138894">
    <property type="component" value="Unassembled WGS sequence"/>
</dbReference>
<accession>A0A9X1JRX2</accession>
<keyword evidence="2" id="KW-1185">Reference proteome</keyword>
<evidence type="ECO:0000313" key="1">
    <source>
        <dbReference type="EMBL" id="MBV7270338.1"/>
    </source>
</evidence>
<gene>
    <name evidence="1" type="ORF">KCG49_14175</name>
</gene>
<name>A0A9X1JRX2_9FLAO</name>
<proteinExistence type="predicted"/>
<dbReference type="AlphaFoldDB" id="A0A9X1JRX2"/>